<sequence>MVVLTVVPRQWHFILRVCGALLLWVMAGFASAADSATGEHIRVQLVSEWDGVAPGRTHWVGVILEPDPHWHTYWRNPGDSGEPPTLTWRLPPTIQAGDIQWPLPDEIPVAHLTNYGYSGAHLLMVPLQVGELSQSNADISVDISWLVCREDCIPGWATLSMNLPVEAEPSPSEHHPLFEQTRLNLPAQEIISARYEVTDSHLVLAFTAPKAGPWRALPLEGNVVVHGASQQLIRDGDVTRLLTPRSEYLSAKGQPIAFLLTNGEQGYYLHSEYNAGASVKETSQGGIESLSLWLLMLMAFAGGLILNLMPCVLPVLSIKALGLRQGHHTLMHKLAYAFGVWGSFMAFAAIIVALKSAGSEVGWGFHMQNPIVIGLLSFLFLFIALNLMDLAPVGGRLAGMGQSLTQGDSAQSQFFTGVLAVLVASPCTAPFMAAAIGVALVSDALMVFIIFTALALGFALPLSLIYFIPALQRRLPRPGPWMNTFRQFLAFPMLATVLWLAWIYQQQTSAYAHLWLMIALLGLGFWAWSRQHLARLPSWLVAVATLAVMSQPLRLAQTSQDASPPQAAQAFSEHKLATLRARGAVVVVNMTADWCITCKVNEQVAFSSGQVQTLLESENVHYLVGDWTNRNDEIFGYLQRYGRAGVPLYVVYAGMADGQVLPQLLTPELLIRGIEQAKEEIRYESQAVVTGTLGVNAGGQCMDAGGAENRRSGARFQRY</sequence>
<feature type="domain" description="Cytochrome C biogenesis protein transmembrane" evidence="6">
    <location>
        <begin position="293"/>
        <end position="501"/>
    </location>
</feature>
<dbReference type="STRING" id="349521.HCH_03547"/>
<dbReference type="InterPro" id="IPR028250">
    <property type="entry name" value="DsbDN"/>
</dbReference>
<evidence type="ECO:0000313" key="8">
    <source>
        <dbReference type="EMBL" id="ABC30289.1"/>
    </source>
</evidence>
<feature type="domain" description="Thiol:disulfide interchange protein DsbD N-terminal" evidence="7">
    <location>
        <begin position="53"/>
        <end position="158"/>
    </location>
</feature>
<keyword evidence="4" id="KW-1133">Transmembrane helix</keyword>
<evidence type="ECO:0000313" key="9">
    <source>
        <dbReference type="Proteomes" id="UP000000238"/>
    </source>
</evidence>
<organism evidence="8 9">
    <name type="scientific">Hahella chejuensis (strain KCTC 2396)</name>
    <dbReference type="NCBI Taxonomy" id="349521"/>
    <lineage>
        <taxon>Bacteria</taxon>
        <taxon>Pseudomonadati</taxon>
        <taxon>Pseudomonadota</taxon>
        <taxon>Gammaproteobacteria</taxon>
        <taxon>Oceanospirillales</taxon>
        <taxon>Hahellaceae</taxon>
        <taxon>Hahella</taxon>
    </lineage>
</organism>
<dbReference type="HOGENOM" id="CLU_014657_1_0_6"/>
<evidence type="ECO:0000256" key="5">
    <source>
        <dbReference type="ARBA" id="ARBA00023136"/>
    </source>
</evidence>
<gene>
    <name evidence="8" type="ordered locus">HCH_03547</name>
</gene>
<dbReference type="Gene3D" id="3.40.30.10">
    <property type="entry name" value="Glutaredoxin"/>
    <property type="match status" value="1"/>
</dbReference>
<dbReference type="Pfam" id="PF11412">
    <property type="entry name" value="DsbD_N"/>
    <property type="match status" value="1"/>
</dbReference>
<dbReference type="Pfam" id="PF13899">
    <property type="entry name" value="Thioredoxin_7"/>
    <property type="match status" value="1"/>
</dbReference>
<keyword evidence="3" id="KW-0201">Cytochrome c-type biogenesis</keyword>
<dbReference type="eggNOG" id="COG4232">
    <property type="taxonomic scope" value="Bacteria"/>
</dbReference>
<dbReference type="PANTHER" id="PTHR32234">
    <property type="entry name" value="THIOL:DISULFIDE INTERCHANGE PROTEIN DSBD"/>
    <property type="match status" value="1"/>
</dbReference>
<dbReference type="KEGG" id="hch:HCH_03547"/>
<reference evidence="8 9" key="1">
    <citation type="journal article" date="2005" name="Nucleic Acids Res.">
        <title>Genomic blueprint of Hahella chejuensis, a marine microbe producing an algicidal agent.</title>
        <authorList>
            <person name="Jeong H."/>
            <person name="Yim J.H."/>
            <person name="Lee C."/>
            <person name="Choi S.-H."/>
            <person name="Park Y.K."/>
            <person name="Yoon S.H."/>
            <person name="Hur C.-G."/>
            <person name="Kang H.-Y."/>
            <person name="Kim D."/>
            <person name="Lee H.H."/>
            <person name="Park K.H."/>
            <person name="Park S.-H."/>
            <person name="Park H.-S."/>
            <person name="Lee H.K."/>
            <person name="Oh T.K."/>
            <person name="Kim J.F."/>
        </authorList>
    </citation>
    <scope>NUCLEOTIDE SEQUENCE [LARGE SCALE GENOMIC DNA]</scope>
    <source>
        <strain evidence="8 9">KCTC 2396</strain>
    </source>
</reference>
<comment type="subcellular location">
    <subcellularLocation>
        <location evidence="1">Membrane</location>
        <topology evidence="1">Multi-pass membrane protein</topology>
    </subcellularLocation>
</comment>
<keyword evidence="5" id="KW-0472">Membrane</keyword>
<evidence type="ECO:0000256" key="2">
    <source>
        <dbReference type="ARBA" id="ARBA00022692"/>
    </source>
</evidence>
<evidence type="ECO:0000256" key="4">
    <source>
        <dbReference type="ARBA" id="ARBA00022989"/>
    </source>
</evidence>
<dbReference type="CDD" id="cd02953">
    <property type="entry name" value="DsbDgamma"/>
    <property type="match status" value="1"/>
</dbReference>
<dbReference type="Proteomes" id="UP000000238">
    <property type="component" value="Chromosome"/>
</dbReference>
<dbReference type="RefSeq" id="WP_011397357.1">
    <property type="nucleotide sequence ID" value="NC_007645.1"/>
</dbReference>
<dbReference type="InterPro" id="IPR003834">
    <property type="entry name" value="Cyt_c_assmbl_TM_dom"/>
</dbReference>
<dbReference type="InterPro" id="IPR035671">
    <property type="entry name" value="DsbD_gamma"/>
</dbReference>
<name>Q2SGD5_HAHCH</name>
<dbReference type="OrthoDB" id="9811036at2"/>
<keyword evidence="9" id="KW-1185">Reference proteome</keyword>
<protein>
    <submittedName>
        <fullName evidence="8">Thiol:disulfide interchange protein</fullName>
    </submittedName>
</protein>
<dbReference type="Pfam" id="PF02683">
    <property type="entry name" value="DsbD_TM"/>
    <property type="match status" value="1"/>
</dbReference>
<dbReference type="GO" id="GO:0015035">
    <property type="term" value="F:protein-disulfide reductase activity"/>
    <property type="evidence" value="ECO:0007669"/>
    <property type="project" value="TreeGrafter"/>
</dbReference>
<dbReference type="InterPro" id="IPR036249">
    <property type="entry name" value="Thioredoxin-like_sf"/>
</dbReference>
<dbReference type="GO" id="GO:0017004">
    <property type="term" value="P:cytochrome complex assembly"/>
    <property type="evidence" value="ECO:0007669"/>
    <property type="project" value="UniProtKB-KW"/>
</dbReference>
<dbReference type="GO" id="GO:0045454">
    <property type="term" value="P:cell redox homeostasis"/>
    <property type="evidence" value="ECO:0007669"/>
    <property type="project" value="TreeGrafter"/>
</dbReference>
<dbReference type="AlphaFoldDB" id="Q2SGD5"/>
<keyword evidence="2" id="KW-0812">Transmembrane</keyword>
<dbReference type="eggNOG" id="COG4233">
    <property type="taxonomic scope" value="Bacteria"/>
</dbReference>
<accession>Q2SGD5</accession>
<evidence type="ECO:0000259" key="7">
    <source>
        <dbReference type="Pfam" id="PF11412"/>
    </source>
</evidence>
<evidence type="ECO:0000259" key="6">
    <source>
        <dbReference type="Pfam" id="PF02683"/>
    </source>
</evidence>
<dbReference type="EMBL" id="CP000155">
    <property type="protein sequence ID" value="ABC30289.1"/>
    <property type="molecule type" value="Genomic_DNA"/>
</dbReference>
<evidence type="ECO:0000256" key="1">
    <source>
        <dbReference type="ARBA" id="ARBA00004141"/>
    </source>
</evidence>
<proteinExistence type="predicted"/>
<dbReference type="SUPFAM" id="SSF52833">
    <property type="entry name" value="Thioredoxin-like"/>
    <property type="match status" value="1"/>
</dbReference>
<dbReference type="GO" id="GO:0016020">
    <property type="term" value="C:membrane"/>
    <property type="evidence" value="ECO:0007669"/>
    <property type="project" value="UniProtKB-SubCell"/>
</dbReference>
<dbReference type="PANTHER" id="PTHR32234:SF3">
    <property type="entry name" value="SUPPRESSION OF COPPER SENSITIVITY PROTEIN"/>
    <property type="match status" value="1"/>
</dbReference>
<evidence type="ECO:0000256" key="3">
    <source>
        <dbReference type="ARBA" id="ARBA00022748"/>
    </source>
</evidence>